<dbReference type="AlphaFoldDB" id="A0A170PF82"/>
<evidence type="ECO:0000313" key="4">
    <source>
        <dbReference type="Proteomes" id="UP000215027"/>
    </source>
</evidence>
<keyword evidence="2" id="KW-0472">Membrane</keyword>
<evidence type="ECO:0000256" key="2">
    <source>
        <dbReference type="SAM" id="Phobius"/>
    </source>
</evidence>
<protein>
    <submittedName>
        <fullName evidence="3">Uncharacterized protein</fullName>
    </submittedName>
</protein>
<keyword evidence="2" id="KW-1133">Transmembrane helix</keyword>
<keyword evidence="2" id="KW-0812">Transmembrane</keyword>
<dbReference type="Proteomes" id="UP000215027">
    <property type="component" value="Chromosome I"/>
</dbReference>
<dbReference type="InterPro" id="IPR011042">
    <property type="entry name" value="6-blade_b-propeller_TolB-like"/>
</dbReference>
<keyword evidence="4" id="KW-1185">Reference proteome</keyword>
<reference evidence="3" key="1">
    <citation type="submission" date="2016-01" db="EMBL/GenBank/DDBJ databases">
        <authorList>
            <person name="Mcilroy J.S."/>
            <person name="Karst M S."/>
            <person name="Albertsen M."/>
        </authorList>
    </citation>
    <scope>NUCLEOTIDE SEQUENCE</scope>
    <source>
        <strain evidence="3">Cfx-K</strain>
    </source>
</reference>
<dbReference type="OrthoDB" id="145213at2"/>
<organism evidence="3 4">
    <name type="scientific">Candidatus Promineifilum breve</name>
    <dbReference type="NCBI Taxonomy" id="1806508"/>
    <lineage>
        <taxon>Bacteria</taxon>
        <taxon>Bacillati</taxon>
        <taxon>Chloroflexota</taxon>
        <taxon>Ardenticatenia</taxon>
        <taxon>Candidatus Promineifilales</taxon>
        <taxon>Candidatus Promineifilaceae</taxon>
        <taxon>Candidatus Promineifilum</taxon>
    </lineage>
</organism>
<feature type="region of interest" description="Disordered" evidence="1">
    <location>
        <begin position="1"/>
        <end position="32"/>
    </location>
</feature>
<feature type="transmembrane region" description="Helical" evidence="2">
    <location>
        <begin position="36"/>
        <end position="57"/>
    </location>
</feature>
<evidence type="ECO:0000313" key="3">
    <source>
        <dbReference type="EMBL" id="CUS03037.2"/>
    </source>
</evidence>
<dbReference type="Gene3D" id="2.120.10.30">
    <property type="entry name" value="TolB, C-terminal domain"/>
    <property type="match status" value="1"/>
</dbReference>
<proteinExistence type="predicted"/>
<accession>A0A170PF82</accession>
<evidence type="ECO:0000256" key="1">
    <source>
        <dbReference type="SAM" id="MobiDB-lite"/>
    </source>
</evidence>
<dbReference type="KEGG" id="pbf:CFX0092_A1159"/>
<gene>
    <name evidence="3" type="ORF">CFX0092_A1159</name>
</gene>
<dbReference type="SUPFAM" id="SSF50993">
    <property type="entry name" value="Peptidase/esterase 'gauge' domain"/>
    <property type="match status" value="1"/>
</dbReference>
<name>A0A170PF82_9CHLR</name>
<dbReference type="RefSeq" id="WP_095042581.1">
    <property type="nucleotide sequence ID" value="NZ_LN890655.1"/>
</dbReference>
<dbReference type="EMBL" id="LN890655">
    <property type="protein sequence ID" value="CUS03037.2"/>
    <property type="molecule type" value="Genomic_DNA"/>
</dbReference>
<sequence length="882" mass="96303">MSGNFDWQTEEDDRRGQTNWDEPTEPQRPASTRRPLPWRLIAVVTVLVAAVCGIIWWRIDRQIEDTLQAFRTDVIASHNLIQRAAADGDEEIFRSALSGRVPSWTASELDVFNAGLFADRAPFGLSPAEGSLPVILDPPDEEAAAGESVADIAFSPDLNEAIVTVNQPFRQEGTTETIVLQQTAVFRRGDSRWLLAPPLEEFWGEWITTEGDYLSLIYPTRDEAVAARLAADLDAEIGRLCDTLADIRCSADLHLTVRLDSNPAALAAVATPLGALIRARMDEDILELPAPTLVGLPTGDAAEAGYAALRDGYARLLLPAVVAQAVNWPCCEESMLFDMLLEYQLSELGFLDWSVDEADYRHVLESRLRLSDLSYTTAPGNSAEALAAQLQETRTAVDFLTHGVPGVTAAGLQRAVGNSRNIARFLNNALAAAEQEASTPRPGNLDLAYWLYAFQQGSDPAEPLALPADEDLYLACTAEDGSQTTDTSNFLRYAAGADRWDEMYNLSGFIWISALPDPTTLLMQEFALSNEGWQTNVWRNGGRETVYTPEPDRFALSLGETDPQGRRMVTYTFDPDYDAVRAFAVDLKNCDGDCATSDLVGLPFWSPNGEWAIYVENAAGFPQSTYMAANERYIMLEADTPFVDRPLTLGPGDADPDSADLVALGEGYSPFWLDAQTFGYIRRSPDGGRPSRADQEIVLASIDDTAGETLITAAGLFQSLPATLPTDRLSLAYVATHAGQPGRLFVVAVDDLGQRAYVILHDLATGLSEARLALDAEFNHSLGFSPDGRYLVLTGQGRRTTAPGDVNGLLLLHDVAENQTYPFMTLLPFFLPSVVYDWSADGSRLAMAFEDNLIGIIAPDERGVAMLSHGYGNCTSVAWLKR</sequence>